<dbReference type="Pfam" id="PF13469">
    <property type="entry name" value="Sulfotransfer_3"/>
    <property type="match status" value="1"/>
</dbReference>
<dbReference type="AlphaFoldDB" id="A0A2S5CMF2"/>
<protein>
    <recommendedName>
        <fullName evidence="3">Sulfotransferase</fullName>
    </recommendedName>
</protein>
<sequence length="187" mass="21765">MDGITEEQFKEILNKSVSRSDLEIKYMQQYMLNNKFGGKRWFDKTPQNVYGAAMIAADFPGSKFVHIVRNPIDVVSSLRIGKVVKIDNLVGACNYWNEAAAIIFMLKKAYGHRVYEVKYEDFTSNFLPELEKMLTYLGENFDAEWFSEIVTVPKEHEHDTLFRPEELQAIEKLCGRWGRHYGYFAAK</sequence>
<dbReference type="Gene3D" id="3.40.50.300">
    <property type="entry name" value="P-loop containing nucleotide triphosphate hydrolases"/>
    <property type="match status" value="1"/>
</dbReference>
<organism evidence="1 2">
    <name type="scientific">Methylovulum psychrotolerans</name>
    <dbReference type="NCBI Taxonomy" id="1704499"/>
    <lineage>
        <taxon>Bacteria</taxon>
        <taxon>Pseudomonadati</taxon>
        <taxon>Pseudomonadota</taxon>
        <taxon>Gammaproteobacteria</taxon>
        <taxon>Methylococcales</taxon>
        <taxon>Methylococcaceae</taxon>
        <taxon>Methylovulum</taxon>
    </lineage>
</organism>
<dbReference type="InterPro" id="IPR027417">
    <property type="entry name" value="P-loop_NTPase"/>
</dbReference>
<name>A0A2S5CMF2_9GAMM</name>
<evidence type="ECO:0000313" key="2">
    <source>
        <dbReference type="Proteomes" id="UP000237423"/>
    </source>
</evidence>
<reference evidence="1 2" key="1">
    <citation type="submission" date="2017-11" db="EMBL/GenBank/DDBJ databases">
        <title>Draft Genome Sequence of Methylobacter psychrotolerans Sph1T, an Obligate Methanotroph from Low-Temperature Environments.</title>
        <authorList>
            <person name="Oshkin I.Y."/>
            <person name="Miroshnikov K."/>
            <person name="Belova S.E."/>
            <person name="Korzhenkov A."/>
            <person name="Toshchakov S.V."/>
            <person name="Dedysh S.N."/>
        </authorList>
    </citation>
    <scope>NUCLEOTIDE SEQUENCE [LARGE SCALE GENOMIC DNA]</scope>
    <source>
        <strain evidence="1 2">Sph1</strain>
    </source>
</reference>
<evidence type="ECO:0008006" key="3">
    <source>
        <dbReference type="Google" id="ProtNLM"/>
    </source>
</evidence>
<gene>
    <name evidence="1" type="ORF">AADEFJLK_02221</name>
</gene>
<comment type="caution">
    <text evidence="1">The sequence shown here is derived from an EMBL/GenBank/DDBJ whole genome shotgun (WGS) entry which is preliminary data.</text>
</comment>
<dbReference type="SUPFAM" id="SSF52540">
    <property type="entry name" value="P-loop containing nucleoside triphosphate hydrolases"/>
    <property type="match status" value="1"/>
</dbReference>
<proteinExistence type="predicted"/>
<evidence type="ECO:0000313" key="1">
    <source>
        <dbReference type="EMBL" id="POZ52000.1"/>
    </source>
</evidence>
<dbReference type="EMBL" id="PGFZ01000004">
    <property type="protein sequence ID" value="POZ52000.1"/>
    <property type="molecule type" value="Genomic_DNA"/>
</dbReference>
<dbReference type="Proteomes" id="UP000237423">
    <property type="component" value="Unassembled WGS sequence"/>
</dbReference>
<accession>A0A2S5CMF2</accession>